<reference evidence="2 3" key="1">
    <citation type="submission" date="2020-01" db="EMBL/GenBank/DDBJ databases">
        <title>Complete genome sequence of Chitinophaga sp. H33E-04 isolated from quinoa roots.</title>
        <authorList>
            <person name="Weon H.-Y."/>
            <person name="Lee S.A."/>
        </authorList>
    </citation>
    <scope>NUCLEOTIDE SEQUENCE [LARGE SCALE GENOMIC DNA]</scope>
    <source>
        <strain evidence="2 3">H33E-04</strain>
    </source>
</reference>
<evidence type="ECO:0000259" key="1">
    <source>
        <dbReference type="Pfam" id="PF14062"/>
    </source>
</evidence>
<dbReference type="Pfam" id="PF14062">
    <property type="entry name" value="DUF4253"/>
    <property type="match status" value="1"/>
</dbReference>
<keyword evidence="3" id="KW-1185">Reference proteome</keyword>
<proteinExistence type="predicted"/>
<dbReference type="RefSeq" id="WP_162331360.1">
    <property type="nucleotide sequence ID" value="NZ_CP048113.1"/>
</dbReference>
<protein>
    <submittedName>
        <fullName evidence="2">DUF4253 domain-containing protein</fullName>
    </submittedName>
</protein>
<evidence type="ECO:0000313" key="3">
    <source>
        <dbReference type="Proteomes" id="UP000476411"/>
    </source>
</evidence>
<dbReference type="AlphaFoldDB" id="A0A6B9ZET6"/>
<organism evidence="2 3">
    <name type="scientific">Chitinophaga agri</name>
    <dbReference type="NCBI Taxonomy" id="2703787"/>
    <lineage>
        <taxon>Bacteria</taxon>
        <taxon>Pseudomonadati</taxon>
        <taxon>Bacteroidota</taxon>
        <taxon>Chitinophagia</taxon>
        <taxon>Chitinophagales</taxon>
        <taxon>Chitinophagaceae</taxon>
        <taxon>Chitinophaga</taxon>
    </lineage>
</organism>
<name>A0A6B9ZET6_9BACT</name>
<dbReference type="Proteomes" id="UP000476411">
    <property type="component" value="Chromosome"/>
</dbReference>
<evidence type="ECO:0000313" key="2">
    <source>
        <dbReference type="EMBL" id="QHS59665.1"/>
    </source>
</evidence>
<sequence>MKMLLTTIFLATTFCACSSSDNNNKQSANKDYTLADSIHFDHAIVDDLRKETDSSFTRMVAYVDDLGIDIEIDTLYPDGLLFNHDGQTSAELVLRLKDSFRKRGYFIFRAEQHFGYQPDKIAVLKSGDQFDILKYRRTDGANYSISNDSVINKLKEWNSRFPFEIIGADRDMVEAQFIRKPADMEAFAKEVYTFCPDIVDQGTETVERLAEEMKQSNVLYLWWD</sequence>
<dbReference type="KEGG" id="chih:GWR21_08685"/>
<feature type="domain" description="DUF4253" evidence="1">
    <location>
        <begin position="121"/>
        <end position="224"/>
    </location>
</feature>
<dbReference type="InterPro" id="IPR025349">
    <property type="entry name" value="DUF4253"/>
</dbReference>
<gene>
    <name evidence="2" type="ORF">GWR21_08685</name>
</gene>
<dbReference type="PROSITE" id="PS51257">
    <property type="entry name" value="PROKAR_LIPOPROTEIN"/>
    <property type="match status" value="1"/>
</dbReference>
<accession>A0A6B9ZET6</accession>
<dbReference type="EMBL" id="CP048113">
    <property type="protein sequence ID" value="QHS59665.1"/>
    <property type="molecule type" value="Genomic_DNA"/>
</dbReference>